<proteinExistence type="predicted"/>
<reference evidence="2" key="2">
    <citation type="submission" date="2021-02" db="EMBL/GenBank/DDBJ databases">
        <authorList>
            <person name="Kimball J.A."/>
            <person name="Haas M.W."/>
            <person name="Macchietto M."/>
            <person name="Kono T."/>
            <person name="Duquette J."/>
            <person name="Shao M."/>
        </authorList>
    </citation>
    <scope>NUCLEOTIDE SEQUENCE</scope>
    <source>
        <tissue evidence="2">Fresh leaf tissue</tissue>
    </source>
</reference>
<accession>A0A8J5RDC1</accession>
<keyword evidence="3" id="KW-1185">Reference proteome</keyword>
<evidence type="ECO:0000313" key="2">
    <source>
        <dbReference type="EMBL" id="KAG8043868.1"/>
    </source>
</evidence>
<dbReference type="EMBL" id="JAAALK010000953">
    <property type="protein sequence ID" value="KAG8043868.1"/>
    <property type="molecule type" value="Genomic_DNA"/>
</dbReference>
<protein>
    <submittedName>
        <fullName evidence="2">Uncharacterized protein</fullName>
    </submittedName>
</protein>
<organism evidence="2 3">
    <name type="scientific">Zizania palustris</name>
    <name type="common">Northern wild rice</name>
    <dbReference type="NCBI Taxonomy" id="103762"/>
    <lineage>
        <taxon>Eukaryota</taxon>
        <taxon>Viridiplantae</taxon>
        <taxon>Streptophyta</taxon>
        <taxon>Embryophyta</taxon>
        <taxon>Tracheophyta</taxon>
        <taxon>Spermatophyta</taxon>
        <taxon>Magnoliopsida</taxon>
        <taxon>Liliopsida</taxon>
        <taxon>Poales</taxon>
        <taxon>Poaceae</taxon>
        <taxon>BOP clade</taxon>
        <taxon>Oryzoideae</taxon>
        <taxon>Oryzeae</taxon>
        <taxon>Zizaniinae</taxon>
        <taxon>Zizania</taxon>
    </lineage>
</organism>
<comment type="caution">
    <text evidence="2">The sequence shown here is derived from an EMBL/GenBank/DDBJ whole genome shotgun (WGS) entry which is preliminary data.</text>
</comment>
<evidence type="ECO:0000313" key="3">
    <source>
        <dbReference type="Proteomes" id="UP000729402"/>
    </source>
</evidence>
<sequence length="244" mass="27046">MDVNEEAMAAHKRAFLDFLDQDVSPLVTAHFRRRLLQWFVVDFFGPCVCRSDALTEVARNLDPKSLPSFPPSSVTQFVPRLLPGLPSREFEAARSPLDPSVSREFGSAMAGDASPAPEIPTRCQHCAGPLSKDMMETRMNFVPLSAPFPVQHRVPHVGRQGSVLLHHELLLPQTMSRRAGSAMRQKIHTQTLLAFPGCKQHRLCLLPLKDGALSSRKNRRQSSSGKPARAEYYARLCALVIGIA</sequence>
<gene>
    <name evidence="2" type="ORF">GUJ93_ZPchr0458g22678</name>
</gene>
<dbReference type="Proteomes" id="UP000729402">
    <property type="component" value="Unassembled WGS sequence"/>
</dbReference>
<reference evidence="2" key="1">
    <citation type="journal article" date="2021" name="bioRxiv">
        <title>Whole Genome Assembly and Annotation of Northern Wild Rice, Zizania palustris L., Supports a Whole Genome Duplication in the Zizania Genus.</title>
        <authorList>
            <person name="Haas M."/>
            <person name="Kono T."/>
            <person name="Macchietto M."/>
            <person name="Millas R."/>
            <person name="McGilp L."/>
            <person name="Shao M."/>
            <person name="Duquette J."/>
            <person name="Hirsch C.N."/>
            <person name="Kimball J."/>
        </authorList>
    </citation>
    <scope>NUCLEOTIDE SEQUENCE</scope>
    <source>
        <tissue evidence="2">Fresh leaf tissue</tissue>
    </source>
</reference>
<feature type="region of interest" description="Disordered" evidence="1">
    <location>
        <begin position="96"/>
        <end position="121"/>
    </location>
</feature>
<name>A0A8J5RDC1_ZIZPA</name>
<dbReference type="OrthoDB" id="1882346at2759"/>
<evidence type="ECO:0000256" key="1">
    <source>
        <dbReference type="SAM" id="MobiDB-lite"/>
    </source>
</evidence>
<dbReference type="AlphaFoldDB" id="A0A8J5RDC1"/>